<feature type="transmembrane region" description="Helical" evidence="8">
    <location>
        <begin position="997"/>
        <end position="1016"/>
    </location>
</feature>
<dbReference type="EMBL" id="CP000975">
    <property type="protein sequence ID" value="ACD82155.1"/>
    <property type="molecule type" value="Genomic_DNA"/>
</dbReference>
<evidence type="ECO:0000256" key="3">
    <source>
        <dbReference type="ARBA" id="ARBA00022448"/>
    </source>
</evidence>
<gene>
    <name evidence="9" type="primary">cusA</name>
    <name evidence="10" type="ordered locus">Minf_0095</name>
</gene>
<evidence type="ECO:0000256" key="5">
    <source>
        <dbReference type="ARBA" id="ARBA00022692"/>
    </source>
</evidence>
<dbReference type="Proteomes" id="UP000009149">
    <property type="component" value="Chromosome"/>
</dbReference>
<evidence type="ECO:0000256" key="1">
    <source>
        <dbReference type="ARBA" id="ARBA00004651"/>
    </source>
</evidence>
<dbReference type="Gene3D" id="3.30.2090.10">
    <property type="entry name" value="Multidrug efflux transporter AcrB TolC docking domain, DN and DC subdomains"/>
    <property type="match status" value="2"/>
</dbReference>
<feature type="transmembrane region" description="Helical" evidence="8">
    <location>
        <begin position="1028"/>
        <end position="1054"/>
    </location>
</feature>
<dbReference type="Gene3D" id="3.30.70.1320">
    <property type="entry name" value="Multidrug efflux transporter AcrB pore domain like"/>
    <property type="match status" value="1"/>
</dbReference>
<accession>A9QPK7</accession>
<evidence type="ECO:0000256" key="7">
    <source>
        <dbReference type="ARBA" id="ARBA00023136"/>
    </source>
</evidence>
<protein>
    <submittedName>
        <fullName evidence="9">Copper efflux pump</fullName>
    </submittedName>
    <submittedName>
        <fullName evidence="10">Putative silver efflux pump</fullName>
    </submittedName>
</protein>
<keyword evidence="3" id="KW-0813">Transport</keyword>
<reference evidence="10 11" key="2">
    <citation type="journal article" date="2008" name="Biol. Direct">
        <title>Complete genome sequence of the extremely acidophilic methanotroph isolate V4, Methylacidiphilum infernorum, a representative of the bacterial phylum Verrucomicrobia.</title>
        <authorList>
            <person name="Hou S."/>
            <person name="Makarova K.S."/>
            <person name="Saw J.H."/>
            <person name="Senin P."/>
            <person name="Ly B.V."/>
            <person name="Zhou Z."/>
            <person name="Ren Y."/>
            <person name="Wang J."/>
            <person name="Galperin M.Y."/>
            <person name="Omelchenko M.V."/>
            <person name="Wolf Y.I."/>
            <person name="Yutin N."/>
            <person name="Koonin E.V."/>
            <person name="Stott M.B."/>
            <person name="Mountain B.W."/>
            <person name="Crowe M.A."/>
            <person name="Smirnova A.V."/>
            <person name="Dunfield P.F."/>
            <person name="Feng L."/>
            <person name="Wang L."/>
            <person name="Alam M."/>
        </authorList>
    </citation>
    <scope>NUCLEOTIDE SEQUENCE [LARGE SCALE GENOMIC DNA]</scope>
    <source>
        <strain evidence="11">Isolate V4</strain>
        <strain evidence="10">V4</strain>
    </source>
</reference>
<comment type="subcellular location">
    <subcellularLocation>
        <location evidence="1">Cell membrane</location>
        <topology evidence="1">Multi-pass membrane protein</topology>
    </subcellularLocation>
</comment>
<keyword evidence="5 8" id="KW-0812">Transmembrane</keyword>
<dbReference type="SUPFAM" id="SSF82693">
    <property type="entry name" value="Multidrug efflux transporter AcrB pore domain, PN1, PN2, PC1 and PC2 subdomains"/>
    <property type="match status" value="2"/>
</dbReference>
<evidence type="ECO:0000313" key="11">
    <source>
        <dbReference type="Proteomes" id="UP000009149"/>
    </source>
</evidence>
<dbReference type="InterPro" id="IPR001036">
    <property type="entry name" value="Acrflvin-R"/>
</dbReference>
<feature type="transmembrane region" description="Helical" evidence="8">
    <location>
        <begin position="445"/>
        <end position="465"/>
    </location>
</feature>
<evidence type="ECO:0000256" key="4">
    <source>
        <dbReference type="ARBA" id="ARBA00022475"/>
    </source>
</evidence>
<name>A9QPK7_METI4</name>
<dbReference type="InterPro" id="IPR004763">
    <property type="entry name" value="CusA-like"/>
</dbReference>
<feature type="transmembrane region" description="Helical" evidence="8">
    <location>
        <begin position="485"/>
        <end position="504"/>
    </location>
</feature>
<evidence type="ECO:0000256" key="2">
    <source>
        <dbReference type="ARBA" id="ARBA00010942"/>
    </source>
</evidence>
<dbReference type="AlphaFoldDB" id="A9QPK7"/>
<evidence type="ECO:0000256" key="6">
    <source>
        <dbReference type="ARBA" id="ARBA00022989"/>
    </source>
</evidence>
<dbReference type="InterPro" id="IPR027463">
    <property type="entry name" value="AcrB_DN_DC_subdom"/>
</dbReference>
<dbReference type="SUPFAM" id="SSF82714">
    <property type="entry name" value="Multidrug efflux transporter AcrB TolC docking domain, DN and DC subdomains"/>
    <property type="match status" value="2"/>
</dbReference>
<dbReference type="GO" id="GO:0005886">
    <property type="term" value="C:plasma membrane"/>
    <property type="evidence" value="ECO:0007669"/>
    <property type="project" value="UniProtKB-SubCell"/>
</dbReference>
<dbReference type="PANTHER" id="PTHR32063">
    <property type="match status" value="1"/>
</dbReference>
<feature type="transmembrane region" description="Helical" evidence="8">
    <location>
        <begin position="916"/>
        <end position="936"/>
    </location>
</feature>
<evidence type="ECO:0000313" key="9">
    <source>
        <dbReference type="EMBL" id="ABX56665.1"/>
    </source>
</evidence>
<dbReference type="RefSeq" id="WP_012462437.1">
    <property type="nucleotide sequence ID" value="NC_010794.1"/>
</dbReference>
<dbReference type="OrthoDB" id="9757876at2"/>
<evidence type="ECO:0000256" key="8">
    <source>
        <dbReference type="SAM" id="Phobius"/>
    </source>
</evidence>
<dbReference type="EMBL" id="EU223923">
    <property type="protein sequence ID" value="ABX56665.1"/>
    <property type="molecule type" value="Genomic_DNA"/>
</dbReference>
<dbReference type="PRINTS" id="PR00702">
    <property type="entry name" value="ACRIFLAVINRP"/>
</dbReference>
<keyword evidence="7 8" id="KW-0472">Membrane</keyword>
<dbReference type="GO" id="GO:0008324">
    <property type="term" value="F:monoatomic cation transmembrane transporter activity"/>
    <property type="evidence" value="ECO:0007669"/>
    <property type="project" value="InterPro"/>
</dbReference>
<keyword evidence="6 8" id="KW-1133">Transmembrane helix</keyword>
<dbReference type="SUPFAM" id="SSF82866">
    <property type="entry name" value="Multidrug efflux transporter AcrB transmembrane domain"/>
    <property type="match status" value="2"/>
</dbReference>
<dbReference type="Gene3D" id="3.30.70.1440">
    <property type="entry name" value="Multidrug efflux transporter AcrB pore domain"/>
    <property type="match status" value="1"/>
</dbReference>
<dbReference type="STRING" id="481448.Minf_0095"/>
<dbReference type="Gene3D" id="3.30.70.1430">
    <property type="entry name" value="Multidrug efflux transporter AcrB pore domain"/>
    <property type="match status" value="2"/>
</dbReference>
<comment type="similarity">
    <text evidence="2">Belongs to the resistance-nodulation-cell division (RND) (TC 2.A.6) family.</text>
</comment>
<feature type="transmembrane region" description="Helical" evidence="8">
    <location>
        <begin position="942"/>
        <end position="966"/>
    </location>
</feature>
<dbReference type="KEGG" id="min:Minf_0095"/>
<sequence>MINRIILWSGKNPFLVFILVFFGIILGIYSILHVPLDAIPDLSDVQVIVYTEWPGRSPTLVEDQITFPISTRFISAPKVKYVRGESMFGKSFVYVIFEDGTDLYWARSRVLEYLNTVRANLPPNVVPTLGPDATGVGWVYEYVLVDTSGRHTLSELRSFQDWTLRYGLASVHGVSEIASFGGYVRQYQVNIDPNKLLAYGVRFDEVVQAIQKSNQDVGGKSIEVSTVEFYIRGKGYFRNLQDIGSVVVKRDRRGIPVLVSQLGNLTIGGDLRFGVTDFNGLGEVVGGVVVMRYGENALQVINGIKKKIQSLEPSFPKGVKLIPVYDRSELINRSIDTLKKKLVEECLIVSVVCVIFLWHIRSSFVPIIMLPTAVVLAFIPFSSFHLTANIMSLGGIAIAIGAMVDAAIVMVENAHRSLEEYKVLTGSEPSGPTRKEILLEASRNVGRPLFFSLLVITVSFLPIFALEAQEGRLFKPLAFTKTFSMFFATLLSVTLVPPLMIGFVRGKIIPEQKNPVNRLLFFLYTPLLELALKHRLVVIALALVILGSTYYPLSKLGAEFMPPLNEGTILYMPTAVPGISISEASRFLNLQDRYLMTFPEVEMVFGKSGQADTATDPAPLSMTETVISLKPKEKWRKGMDWDKLIAEMNKKLHFPGVANVFWMPIQTRIQMLTTGFRSVLGIKIFGKDFEQLNKLGEQIERVLLEMPETRSAYAERIEGGNYIDIVPRREKLARYGLTVEDVNQIIEGAIGGNTVTTTVEGRERYPVSVRYNRDFRKDLSSLSQVLVPLPPQPPLPKQMAAEGMPPVAIASSQVPLGDIADIRFNQGPPLVRSENAQLVNFVFVDTAEKDLVGYIKKAGQKLAMQVFFPPGYYIEWAGSYEYFLRAKAKFSVLIPLTLFIIFILIFINTGSLKRTLIVLLAFPFSLVGAFWFLYILGYNLSVAVAVGLIALAGIDAETGVVMLLYLDHALREAKQQGKMNTMDDLFKAVKEGAAGRIRPKVMTVCAILFGLLPILWSQETGADVMKRIAAPMVGGVITSALLELIIYPVIYIYLERKSVLSAQKPSGRRLLKAVDE</sequence>
<dbReference type="Pfam" id="PF00873">
    <property type="entry name" value="ACR_tran"/>
    <property type="match status" value="1"/>
</dbReference>
<feature type="transmembrane region" description="Helical" evidence="8">
    <location>
        <begin position="890"/>
        <end position="909"/>
    </location>
</feature>
<feature type="transmembrane region" description="Helical" evidence="8">
    <location>
        <begin position="12"/>
        <end position="32"/>
    </location>
</feature>
<dbReference type="eggNOG" id="COG3696">
    <property type="taxonomic scope" value="Bacteria"/>
</dbReference>
<dbReference type="NCBIfam" id="TIGR00914">
    <property type="entry name" value="2A0601"/>
    <property type="match status" value="1"/>
</dbReference>
<dbReference type="PANTHER" id="PTHR32063:SF19">
    <property type="entry name" value="CATION EFFLUX SYSTEM PROTEIN CUSA"/>
    <property type="match status" value="1"/>
</dbReference>
<dbReference type="GO" id="GO:0042910">
    <property type="term" value="F:xenobiotic transmembrane transporter activity"/>
    <property type="evidence" value="ECO:0007669"/>
    <property type="project" value="TreeGrafter"/>
</dbReference>
<keyword evidence="4" id="KW-1003">Cell membrane</keyword>
<organism evidence="9">
    <name type="scientific">Methylacidiphilum infernorum (isolate V4)</name>
    <name type="common">Methylokorus infernorum (strain V4)</name>
    <dbReference type="NCBI Taxonomy" id="481448"/>
    <lineage>
        <taxon>Bacteria</taxon>
        <taxon>Pseudomonadati</taxon>
        <taxon>Verrucomicrobiota</taxon>
        <taxon>Methylacidiphilae</taxon>
        <taxon>Methylacidiphilales</taxon>
        <taxon>Methylacidiphilaceae</taxon>
        <taxon>Methylacidiphilum (ex Ratnadevi et al. 2023)</taxon>
    </lineage>
</organism>
<evidence type="ECO:0000313" key="10">
    <source>
        <dbReference type="EMBL" id="ACD82155.1"/>
    </source>
</evidence>
<dbReference type="Gene3D" id="1.20.1640.10">
    <property type="entry name" value="Multidrug efflux transporter AcrB transmembrane domain"/>
    <property type="match status" value="2"/>
</dbReference>
<reference evidence="9" key="1">
    <citation type="journal article" date="2007" name="Nature">
        <title>Methane oxidation by an extremely acidophilic bacterium of the phylum Verrucomicrobia.</title>
        <authorList>
            <person name="Dunfield P.F."/>
            <person name="Yuryev A."/>
            <person name="Senin P."/>
            <person name="Smirnova A.V."/>
            <person name="Stott M.B."/>
            <person name="Hou S."/>
            <person name="Ly B."/>
            <person name="Saw J.H."/>
            <person name="Zhou Z."/>
            <person name="Ren Y."/>
            <person name="Wang J."/>
            <person name="Mountain B.W."/>
            <person name="Crowe M.A."/>
            <person name="Weatherby T.M."/>
            <person name="Bodelier P.L.E."/>
            <person name="Liesack W."/>
            <person name="Feng L."/>
            <person name="Wang L."/>
            <person name="Alam M."/>
        </authorList>
    </citation>
    <scope>NUCLEOTIDE SEQUENCE</scope>
    <source>
        <strain evidence="9">V4</strain>
    </source>
</reference>
<proteinExistence type="inferred from homology"/>
<dbReference type="HOGENOM" id="CLU_002755_1_2_0"/>
<feature type="transmembrane region" description="Helical" evidence="8">
    <location>
        <begin position="367"/>
        <end position="384"/>
    </location>
</feature>
<feature type="transmembrane region" description="Helical" evidence="8">
    <location>
        <begin position="536"/>
        <end position="553"/>
    </location>
</feature>